<evidence type="ECO:0000313" key="3">
    <source>
        <dbReference type="Proteomes" id="UP001595690"/>
    </source>
</evidence>
<evidence type="ECO:0000256" key="1">
    <source>
        <dbReference type="SAM" id="MobiDB-lite"/>
    </source>
</evidence>
<sequence length="215" mass="22580">MRRLVVLVLLLTACGGPGIGPKITRRPESGSPAGTTTVSAPSPSRQVLGSAPADLRTVDWPKAALPARFCGIDEPVRLKDGQAAATSATWGRILLLQNGVAHGDVDGDGQDEAAVGLMCDTGGGTAASQLAFGYVVVRSVDGNLELVGEISTTTMRDDAYHVPLLAEPKFEKGVITVEERWYRPSDANCCPSGASLTKWWLRDGTLKPDPAVQVS</sequence>
<feature type="region of interest" description="Disordered" evidence="1">
    <location>
        <begin position="20"/>
        <end position="52"/>
    </location>
</feature>
<gene>
    <name evidence="2" type="ORF">ACFOWZ_40515</name>
</gene>
<organism evidence="2 3">
    <name type="scientific">Lentzea rhizosphaerae</name>
    <dbReference type="NCBI Taxonomy" id="2041025"/>
    <lineage>
        <taxon>Bacteria</taxon>
        <taxon>Bacillati</taxon>
        <taxon>Actinomycetota</taxon>
        <taxon>Actinomycetes</taxon>
        <taxon>Pseudonocardiales</taxon>
        <taxon>Pseudonocardiaceae</taxon>
        <taxon>Lentzea</taxon>
    </lineage>
</organism>
<evidence type="ECO:0000313" key="2">
    <source>
        <dbReference type="EMBL" id="MFC3897790.1"/>
    </source>
</evidence>
<name>A0ABV8C7X2_9PSEU</name>
<comment type="caution">
    <text evidence="2">The sequence shown here is derived from an EMBL/GenBank/DDBJ whole genome shotgun (WGS) entry which is preliminary data.</text>
</comment>
<protein>
    <submittedName>
        <fullName evidence="2">Uncharacterized protein</fullName>
    </submittedName>
</protein>
<dbReference type="RefSeq" id="WP_382379276.1">
    <property type="nucleotide sequence ID" value="NZ_JBHRZI010000040.1"/>
</dbReference>
<reference evidence="3" key="1">
    <citation type="journal article" date="2019" name="Int. J. Syst. Evol. Microbiol.">
        <title>The Global Catalogue of Microorganisms (GCM) 10K type strain sequencing project: providing services to taxonomists for standard genome sequencing and annotation.</title>
        <authorList>
            <consortium name="The Broad Institute Genomics Platform"/>
            <consortium name="The Broad Institute Genome Sequencing Center for Infectious Disease"/>
            <person name="Wu L."/>
            <person name="Ma J."/>
        </authorList>
    </citation>
    <scope>NUCLEOTIDE SEQUENCE [LARGE SCALE GENOMIC DNA]</scope>
    <source>
        <strain evidence="3">CGMCC 4.7405</strain>
    </source>
</reference>
<keyword evidence="3" id="KW-1185">Reference proteome</keyword>
<feature type="compositionally biased region" description="Polar residues" evidence="1">
    <location>
        <begin position="32"/>
        <end position="47"/>
    </location>
</feature>
<dbReference type="Proteomes" id="UP001595690">
    <property type="component" value="Unassembled WGS sequence"/>
</dbReference>
<proteinExistence type="predicted"/>
<dbReference type="EMBL" id="JBHRZI010000040">
    <property type="protein sequence ID" value="MFC3897790.1"/>
    <property type="molecule type" value="Genomic_DNA"/>
</dbReference>
<accession>A0ABV8C7X2</accession>